<keyword evidence="1" id="KW-0472">Membrane</keyword>
<organism evidence="2 3">
    <name type="scientific">Polycladospora coralii</name>
    <dbReference type="NCBI Taxonomy" id="2771432"/>
    <lineage>
        <taxon>Bacteria</taxon>
        <taxon>Bacillati</taxon>
        <taxon>Bacillota</taxon>
        <taxon>Bacilli</taxon>
        <taxon>Bacillales</taxon>
        <taxon>Thermoactinomycetaceae</taxon>
        <taxon>Polycladospora</taxon>
    </lineage>
</organism>
<reference evidence="3" key="1">
    <citation type="submission" date="2022-10" db="EMBL/GenBank/DDBJ databases">
        <title>A novel bacterium of genus Hazenella, isolated from South China Sea.</title>
        <authorList>
            <person name="Huang H."/>
            <person name="Mo K."/>
            <person name="Hu Y."/>
        </authorList>
    </citation>
    <scope>NUCLEOTIDE SEQUENCE [LARGE SCALE GENOMIC DNA]</scope>
    <source>
        <strain evidence="3">IB182357</strain>
    </source>
</reference>
<protein>
    <submittedName>
        <fullName evidence="2">Uncharacterized protein</fullName>
    </submittedName>
</protein>
<dbReference type="EMBL" id="JACXAH010000010">
    <property type="protein sequence ID" value="MBD1372420.1"/>
    <property type="molecule type" value="Genomic_DNA"/>
</dbReference>
<gene>
    <name evidence="2" type="ORF">IC620_08620</name>
</gene>
<feature type="transmembrane region" description="Helical" evidence="1">
    <location>
        <begin position="146"/>
        <end position="163"/>
    </location>
</feature>
<keyword evidence="3" id="KW-1185">Reference proteome</keyword>
<dbReference type="RefSeq" id="WP_191141957.1">
    <property type="nucleotide sequence ID" value="NZ_JACXAH010000010.1"/>
</dbReference>
<keyword evidence="1" id="KW-0812">Transmembrane</keyword>
<sequence length="171" mass="19380">MRSNRIKVIAVLFIIYGMVLTFYHITMGSPISENEMICSAIMGCNLQEWSFAKQLIYLFFDGLFPLFAGIGLFLQERWGWWIGTTFLCYGIIDKLMVISMLFQLGGSIWESYNILPLVYLGAFLASFIFLINGNVQAVFAIKKQSLSIHLAILIGISTMGFITKEILLHTL</sequence>
<feature type="transmembrane region" description="Helical" evidence="1">
    <location>
        <begin position="86"/>
        <end position="105"/>
    </location>
</feature>
<feature type="transmembrane region" description="Helical" evidence="1">
    <location>
        <begin position="7"/>
        <end position="26"/>
    </location>
</feature>
<dbReference type="Proteomes" id="UP000661691">
    <property type="component" value="Unassembled WGS sequence"/>
</dbReference>
<evidence type="ECO:0000256" key="1">
    <source>
        <dbReference type="SAM" id="Phobius"/>
    </source>
</evidence>
<evidence type="ECO:0000313" key="2">
    <source>
        <dbReference type="EMBL" id="MBD1372420.1"/>
    </source>
</evidence>
<feature type="transmembrane region" description="Helical" evidence="1">
    <location>
        <begin position="117"/>
        <end position="139"/>
    </location>
</feature>
<evidence type="ECO:0000313" key="3">
    <source>
        <dbReference type="Proteomes" id="UP000661691"/>
    </source>
</evidence>
<name>A0A926RT64_9BACL</name>
<keyword evidence="1" id="KW-1133">Transmembrane helix</keyword>
<proteinExistence type="predicted"/>
<comment type="caution">
    <text evidence="2">The sequence shown here is derived from an EMBL/GenBank/DDBJ whole genome shotgun (WGS) entry which is preliminary data.</text>
</comment>
<accession>A0A926RT64</accession>
<feature type="transmembrane region" description="Helical" evidence="1">
    <location>
        <begin position="55"/>
        <end position="74"/>
    </location>
</feature>
<dbReference type="AlphaFoldDB" id="A0A926RT64"/>